<comment type="caution">
    <text evidence="1">The sequence shown here is derived from an EMBL/GenBank/DDBJ whole genome shotgun (WGS) entry which is preliminary data.</text>
</comment>
<dbReference type="EMBL" id="JAPWTK010000182">
    <property type="protein sequence ID" value="KAJ8946578.1"/>
    <property type="molecule type" value="Genomic_DNA"/>
</dbReference>
<evidence type="ECO:0000313" key="1">
    <source>
        <dbReference type="EMBL" id="KAJ8946578.1"/>
    </source>
</evidence>
<name>A0AAV8Y6L1_9CUCU</name>
<protein>
    <submittedName>
        <fullName evidence="1">Uncharacterized protein</fullName>
    </submittedName>
</protein>
<keyword evidence="2" id="KW-1185">Reference proteome</keyword>
<reference evidence="1" key="1">
    <citation type="journal article" date="2023" name="Insect Mol. Biol.">
        <title>Genome sequencing provides insights into the evolution of gene families encoding plant cell wall-degrading enzymes in longhorned beetles.</title>
        <authorList>
            <person name="Shin N.R."/>
            <person name="Okamura Y."/>
            <person name="Kirsch R."/>
            <person name="Pauchet Y."/>
        </authorList>
    </citation>
    <scope>NUCLEOTIDE SEQUENCE</scope>
    <source>
        <strain evidence="1">AMC_N1</strain>
    </source>
</reference>
<sequence>MFVTGSAATMHVVGRSLQEHGCNIHVTCNVHALHLVANTIMVDALIASTKKVFLKPPERRAFHSRCSNIPEPPQPATDSYTLRGHGWRQLFIMLNILNK</sequence>
<dbReference type="AlphaFoldDB" id="A0AAV8Y6L1"/>
<gene>
    <name evidence="1" type="ORF">NQ318_008308</name>
</gene>
<organism evidence="1 2">
    <name type="scientific">Aromia moschata</name>
    <dbReference type="NCBI Taxonomy" id="1265417"/>
    <lineage>
        <taxon>Eukaryota</taxon>
        <taxon>Metazoa</taxon>
        <taxon>Ecdysozoa</taxon>
        <taxon>Arthropoda</taxon>
        <taxon>Hexapoda</taxon>
        <taxon>Insecta</taxon>
        <taxon>Pterygota</taxon>
        <taxon>Neoptera</taxon>
        <taxon>Endopterygota</taxon>
        <taxon>Coleoptera</taxon>
        <taxon>Polyphaga</taxon>
        <taxon>Cucujiformia</taxon>
        <taxon>Chrysomeloidea</taxon>
        <taxon>Cerambycidae</taxon>
        <taxon>Cerambycinae</taxon>
        <taxon>Callichromatini</taxon>
        <taxon>Aromia</taxon>
    </lineage>
</organism>
<accession>A0AAV8Y6L1</accession>
<proteinExistence type="predicted"/>
<dbReference type="Proteomes" id="UP001162162">
    <property type="component" value="Unassembled WGS sequence"/>
</dbReference>
<evidence type="ECO:0000313" key="2">
    <source>
        <dbReference type="Proteomes" id="UP001162162"/>
    </source>
</evidence>